<feature type="active site" evidence="2">
    <location>
        <position position="137"/>
    </location>
</feature>
<dbReference type="InterPro" id="IPR023635">
    <property type="entry name" value="Peptide_deformylase"/>
</dbReference>
<comment type="function">
    <text evidence="2">Removes the formyl group from the N-terminal Met of newly synthesized proteins. Requires at least a dipeptide for an efficient rate of reaction. N-terminal L-methionine is a prerequisite for activity but the enzyme has broad specificity at other positions.</text>
</comment>
<dbReference type="Gene3D" id="3.90.45.10">
    <property type="entry name" value="Peptide deformylase"/>
    <property type="match status" value="1"/>
</dbReference>
<evidence type="ECO:0000256" key="1">
    <source>
        <dbReference type="ARBA" id="ARBA00010759"/>
    </source>
</evidence>
<dbReference type="SUPFAM" id="SSF56420">
    <property type="entry name" value="Peptide deformylase"/>
    <property type="match status" value="1"/>
</dbReference>
<dbReference type="PRINTS" id="PR01576">
    <property type="entry name" value="PDEFORMYLASE"/>
</dbReference>
<evidence type="ECO:0000313" key="3">
    <source>
        <dbReference type="EMBL" id="RBO93430.1"/>
    </source>
</evidence>
<evidence type="ECO:0000256" key="2">
    <source>
        <dbReference type="HAMAP-Rule" id="MF_00163"/>
    </source>
</evidence>
<dbReference type="CDD" id="cd00487">
    <property type="entry name" value="Pep_deformylase"/>
    <property type="match status" value="1"/>
</dbReference>
<keyword evidence="4" id="KW-1185">Reference proteome</keyword>
<dbReference type="HAMAP" id="MF_00163">
    <property type="entry name" value="Pep_deformylase"/>
    <property type="match status" value="1"/>
</dbReference>
<comment type="cofactor">
    <cofactor evidence="2">
        <name>Fe(2+)</name>
        <dbReference type="ChEBI" id="CHEBI:29033"/>
    </cofactor>
    <text evidence="2">Binds 1 Fe(2+) ion.</text>
</comment>
<dbReference type="Pfam" id="PF01327">
    <property type="entry name" value="Pep_deformylase"/>
    <property type="match status" value="1"/>
</dbReference>
<reference evidence="3 4" key="1">
    <citation type="submission" date="2018-06" db="EMBL/GenBank/DDBJ databases">
        <title>Genomic Encyclopedia of Type Strains, Phase IV (KMG-IV): sequencing the most valuable type-strain genomes for metagenomic binning, comparative biology and taxonomic classification.</title>
        <authorList>
            <person name="Goeker M."/>
        </authorList>
    </citation>
    <scope>NUCLEOTIDE SEQUENCE [LARGE SCALE GENOMIC DNA]</scope>
    <source>
        <strain evidence="3 4">DSM 25619</strain>
    </source>
</reference>
<comment type="caution">
    <text evidence="3">The sequence shown here is derived from an EMBL/GenBank/DDBJ whole genome shotgun (WGS) entry which is preliminary data.</text>
</comment>
<name>A0A366DTL7_9HYPH</name>
<dbReference type="GO" id="GO:0046872">
    <property type="term" value="F:metal ion binding"/>
    <property type="evidence" value="ECO:0007669"/>
    <property type="project" value="UniProtKB-KW"/>
</dbReference>
<dbReference type="OrthoDB" id="9804313at2"/>
<dbReference type="AlphaFoldDB" id="A0A366DTL7"/>
<accession>A0A366DTL7</accession>
<dbReference type="InterPro" id="IPR036821">
    <property type="entry name" value="Peptide_deformylase_sf"/>
</dbReference>
<dbReference type="GO" id="GO:0042586">
    <property type="term" value="F:peptide deformylase activity"/>
    <property type="evidence" value="ECO:0007669"/>
    <property type="project" value="UniProtKB-UniRule"/>
</dbReference>
<comment type="catalytic activity">
    <reaction evidence="2">
        <text>N-terminal N-formyl-L-methionyl-[peptide] + H2O = N-terminal L-methionyl-[peptide] + formate</text>
        <dbReference type="Rhea" id="RHEA:24420"/>
        <dbReference type="Rhea" id="RHEA-COMP:10639"/>
        <dbReference type="Rhea" id="RHEA-COMP:10640"/>
        <dbReference type="ChEBI" id="CHEBI:15377"/>
        <dbReference type="ChEBI" id="CHEBI:15740"/>
        <dbReference type="ChEBI" id="CHEBI:49298"/>
        <dbReference type="ChEBI" id="CHEBI:64731"/>
        <dbReference type="EC" id="3.5.1.88"/>
    </reaction>
</comment>
<sequence>MTIKPIIFLPDPVLRQVSKPVERFDADLRKFSDDMFATMYDAPGIGLAAIQVAEPIRMVVIDLAKEGEVPAPHVFINPVIVERSDEPSSYEEGCLSIPDYYAEVERPATVRVTYQDIEGKPQEIKAEGLMATCLQHEIDHLDGVLFIDHISKLKRDMVIKKFKKLAKTHVPASAPKL</sequence>
<feature type="binding site" evidence="2">
    <location>
        <position position="136"/>
    </location>
    <ligand>
        <name>Fe cation</name>
        <dbReference type="ChEBI" id="CHEBI:24875"/>
    </ligand>
</feature>
<keyword evidence="2" id="KW-0479">Metal-binding</keyword>
<dbReference type="NCBIfam" id="NF001159">
    <property type="entry name" value="PRK00150.1-3"/>
    <property type="match status" value="1"/>
</dbReference>
<evidence type="ECO:0000313" key="4">
    <source>
        <dbReference type="Proteomes" id="UP000252893"/>
    </source>
</evidence>
<dbReference type="NCBIfam" id="TIGR00079">
    <property type="entry name" value="pept_deformyl"/>
    <property type="match status" value="1"/>
</dbReference>
<feature type="binding site" evidence="2">
    <location>
        <position position="94"/>
    </location>
    <ligand>
        <name>Fe cation</name>
        <dbReference type="ChEBI" id="CHEBI:24875"/>
    </ligand>
</feature>
<dbReference type="PANTHER" id="PTHR10458">
    <property type="entry name" value="PEPTIDE DEFORMYLASE"/>
    <property type="match status" value="1"/>
</dbReference>
<keyword evidence="2" id="KW-0408">Iron</keyword>
<proteinExistence type="inferred from homology"/>
<dbReference type="RefSeq" id="WP_113945148.1">
    <property type="nucleotide sequence ID" value="NZ_JBHEEG010000006.1"/>
</dbReference>
<comment type="similarity">
    <text evidence="1 2">Belongs to the polypeptide deformylase family.</text>
</comment>
<dbReference type="PIRSF" id="PIRSF004749">
    <property type="entry name" value="Pep_def"/>
    <property type="match status" value="1"/>
</dbReference>
<organism evidence="3 4">
    <name type="scientific">Pseudochrobactrum asaccharolyticum</name>
    <dbReference type="NCBI Taxonomy" id="354351"/>
    <lineage>
        <taxon>Bacteria</taxon>
        <taxon>Pseudomonadati</taxon>
        <taxon>Pseudomonadota</taxon>
        <taxon>Alphaproteobacteria</taxon>
        <taxon>Hyphomicrobiales</taxon>
        <taxon>Brucellaceae</taxon>
        <taxon>Pseudochrobactrum</taxon>
    </lineage>
</organism>
<keyword evidence="2" id="KW-0378">Hydrolase</keyword>
<protein>
    <recommendedName>
        <fullName evidence="2">Peptide deformylase</fullName>
        <shortName evidence="2">PDF</shortName>
        <ecNumber evidence="2">3.5.1.88</ecNumber>
    </recommendedName>
    <alternativeName>
        <fullName evidence="2">Polypeptide deformylase</fullName>
    </alternativeName>
</protein>
<dbReference type="EMBL" id="QNRH01000005">
    <property type="protein sequence ID" value="RBO93430.1"/>
    <property type="molecule type" value="Genomic_DNA"/>
</dbReference>
<gene>
    <name evidence="2" type="primary">def</name>
    <name evidence="3" type="ORF">DFR47_105147</name>
</gene>
<dbReference type="EC" id="3.5.1.88" evidence="2"/>
<dbReference type="Proteomes" id="UP000252893">
    <property type="component" value="Unassembled WGS sequence"/>
</dbReference>
<feature type="binding site" evidence="2">
    <location>
        <position position="140"/>
    </location>
    <ligand>
        <name>Fe cation</name>
        <dbReference type="ChEBI" id="CHEBI:24875"/>
    </ligand>
</feature>
<keyword evidence="2" id="KW-0648">Protein biosynthesis</keyword>
<dbReference type="GO" id="GO:0006412">
    <property type="term" value="P:translation"/>
    <property type="evidence" value="ECO:0007669"/>
    <property type="project" value="UniProtKB-UniRule"/>
</dbReference>
<dbReference type="PANTHER" id="PTHR10458:SF22">
    <property type="entry name" value="PEPTIDE DEFORMYLASE"/>
    <property type="match status" value="1"/>
</dbReference>